<dbReference type="GO" id="GO:0005975">
    <property type="term" value="P:carbohydrate metabolic process"/>
    <property type="evidence" value="ECO:0007669"/>
    <property type="project" value="InterPro"/>
</dbReference>
<dbReference type="Proteomes" id="UP000664144">
    <property type="component" value="Unassembled WGS sequence"/>
</dbReference>
<dbReference type="PANTHER" id="PTHR31084:SF0">
    <property type="entry name" value="ALPHA-L-FUCOSIDASE 2"/>
    <property type="match status" value="1"/>
</dbReference>
<dbReference type="Pfam" id="PF14498">
    <property type="entry name" value="Glyco_hyd_65N_2"/>
    <property type="match status" value="1"/>
</dbReference>
<gene>
    <name evidence="4" type="ORF">J0X19_13300</name>
</gene>
<dbReference type="PIRSF" id="PIRSF007663">
    <property type="entry name" value="UCP007663"/>
    <property type="match status" value="1"/>
</dbReference>
<sequence length="792" mass="87487">MSLLSSVSQAQQQLKLWYKEPAATWTEALPVGNGRLGAMVFGRVNEELLQLNESSLWSGGPANLNPNPAAASYLPQIQQALFQEDYKKAEELCHKFQGLYTEAYMPLGDLVIKQALAGTATNYYRDLNISEATTRTQFTVGGIRYSREILVSTPDQVLVVQLKSSKKGSLTFDVAASSQLQFTTAAEGASELVMRGKAPSHADPNYVRYNAQPVLYEAAGSCRGMRFELRLKASSTDGTISTDAAGLHVRNATEAVLYVSAATSFNGYNQCPDQNGKDEHKLAAEQLRQAAAKSFAAIRRSHVQDYQQYFNRVKLSLTKSPEPSLSTLERLKLYADGGSDPALEALYYQFGRYLLISCSRPGGQPANLQGLWNNSVRPPWSSNYTTNINAQMNYWPAEAANLSELHEPFIELIKNTAVTGRETAQNYYHAKGWAVHHNSDIWATSNPVGDLGKGAPTWANWNMGSPWLSQHLYEHYRFTNDTKYLRDTAYPLMKEAALFCLDYLVPDQSGRLVTAPSSSPENVFITEKGEKGSISVASTMDMSIIRDLFTNLIEASTTLGVDADFRKVLLEKQAQLFPFQVGRKGNLQEWYKDWEDAEPQHRHVSHLFGLHPGRQISPLTTPELAAAARRTLELRGDEGTGWSIAWKINFWARLHDGNHAYKLLRNLLHLTGLENTRYSKGGGTYPNLFCAHPPFQIDGNFGGIAGIGEMLLQSHDGTIHLLPALPDAWPTGSITGLRARGGFEVDLSWQNGKLIATTIRSVSGTTAKVRYGSKVVELALKPGETKKLGPAL</sequence>
<dbReference type="FunFam" id="1.50.10.10:FF:000028">
    <property type="entry name" value="Alpha-L-fucosidase 2"/>
    <property type="match status" value="1"/>
</dbReference>
<comment type="caution">
    <text evidence="4">The sequence shown here is derived from an EMBL/GenBank/DDBJ whole genome shotgun (WGS) entry which is preliminary data.</text>
</comment>
<dbReference type="AlphaFoldDB" id="A0A939EZY0"/>
<dbReference type="Pfam" id="PF21307">
    <property type="entry name" value="Glyco_hydro_95_C"/>
    <property type="match status" value="1"/>
</dbReference>
<evidence type="ECO:0000259" key="1">
    <source>
        <dbReference type="Pfam" id="PF14498"/>
    </source>
</evidence>
<dbReference type="Gene3D" id="1.50.10.10">
    <property type="match status" value="1"/>
</dbReference>
<dbReference type="EMBL" id="JAFLQZ010000008">
    <property type="protein sequence ID" value="MBO0358928.1"/>
    <property type="molecule type" value="Genomic_DNA"/>
</dbReference>
<accession>A0A939EZY0</accession>
<evidence type="ECO:0000313" key="4">
    <source>
        <dbReference type="EMBL" id="MBO0358928.1"/>
    </source>
</evidence>
<name>A0A939EZY0_9BACT</name>
<dbReference type="InterPro" id="IPR012341">
    <property type="entry name" value="6hp_glycosidase-like_sf"/>
</dbReference>
<keyword evidence="4" id="KW-0378">Hydrolase</keyword>
<dbReference type="Pfam" id="PF22124">
    <property type="entry name" value="Glyco_hydro_95_cat"/>
    <property type="match status" value="1"/>
</dbReference>
<protein>
    <submittedName>
        <fullName evidence="4">Glycoside hydrolase family 95 protein</fullName>
    </submittedName>
</protein>
<dbReference type="InterPro" id="IPR049053">
    <property type="entry name" value="AFCA-like_C"/>
</dbReference>
<dbReference type="InterPro" id="IPR027414">
    <property type="entry name" value="GH95_N_dom"/>
</dbReference>
<feature type="domain" description="Glycosyl hydrolase family 95 catalytic" evidence="3">
    <location>
        <begin position="295"/>
        <end position="711"/>
    </location>
</feature>
<evidence type="ECO:0000259" key="3">
    <source>
        <dbReference type="Pfam" id="PF22124"/>
    </source>
</evidence>
<dbReference type="InterPro" id="IPR016518">
    <property type="entry name" value="Alpha-L-fucosidase"/>
</dbReference>
<dbReference type="PANTHER" id="PTHR31084">
    <property type="entry name" value="ALPHA-L-FUCOSIDASE 2"/>
    <property type="match status" value="1"/>
</dbReference>
<evidence type="ECO:0000259" key="2">
    <source>
        <dbReference type="Pfam" id="PF21307"/>
    </source>
</evidence>
<reference evidence="4" key="1">
    <citation type="submission" date="2021-03" db="EMBL/GenBank/DDBJ databases">
        <authorList>
            <person name="Kim M.K."/>
        </authorList>
    </citation>
    <scope>NUCLEOTIDE SEQUENCE</scope>
    <source>
        <strain evidence="4">BT186</strain>
    </source>
</reference>
<dbReference type="InterPro" id="IPR054363">
    <property type="entry name" value="GH95_cat"/>
</dbReference>
<proteinExistence type="predicted"/>
<feature type="domain" description="Alpha fucosidase A-like C-terminal" evidence="2">
    <location>
        <begin position="713"/>
        <end position="775"/>
    </location>
</feature>
<feature type="domain" description="Glycosyl hydrolase family 95 N-terminal" evidence="1">
    <location>
        <begin position="16"/>
        <end position="267"/>
    </location>
</feature>
<dbReference type="SUPFAM" id="SSF48208">
    <property type="entry name" value="Six-hairpin glycosidases"/>
    <property type="match status" value="1"/>
</dbReference>
<dbReference type="InterPro" id="IPR008928">
    <property type="entry name" value="6-hairpin_glycosidase_sf"/>
</dbReference>
<organism evidence="4 5">
    <name type="scientific">Hymenobacter telluris</name>
    <dbReference type="NCBI Taxonomy" id="2816474"/>
    <lineage>
        <taxon>Bacteria</taxon>
        <taxon>Pseudomonadati</taxon>
        <taxon>Bacteroidota</taxon>
        <taxon>Cytophagia</taxon>
        <taxon>Cytophagales</taxon>
        <taxon>Hymenobacteraceae</taxon>
        <taxon>Hymenobacter</taxon>
    </lineage>
</organism>
<dbReference type="GO" id="GO:0004560">
    <property type="term" value="F:alpha-L-fucosidase activity"/>
    <property type="evidence" value="ECO:0007669"/>
    <property type="project" value="InterPro"/>
</dbReference>
<evidence type="ECO:0000313" key="5">
    <source>
        <dbReference type="Proteomes" id="UP000664144"/>
    </source>
</evidence>
<keyword evidence="5" id="KW-1185">Reference proteome</keyword>